<name>A0AAF0TU14_SOLVR</name>
<feature type="domain" description="Integrase zinc-binding" evidence="3">
    <location>
        <begin position="272"/>
        <end position="306"/>
    </location>
</feature>
<dbReference type="SUPFAM" id="SSF56672">
    <property type="entry name" value="DNA/RNA polymerases"/>
    <property type="match status" value="1"/>
</dbReference>
<feature type="domain" description="Reverse transcriptase" evidence="1">
    <location>
        <begin position="2"/>
        <end position="128"/>
    </location>
</feature>
<proteinExistence type="predicted"/>
<dbReference type="EMBL" id="CP133615">
    <property type="protein sequence ID" value="WMV25358.1"/>
    <property type="molecule type" value="Genomic_DNA"/>
</dbReference>
<dbReference type="PANTHER" id="PTHR24559:SF444">
    <property type="entry name" value="REVERSE TRANSCRIPTASE DOMAIN-CONTAINING PROTEIN"/>
    <property type="match status" value="1"/>
</dbReference>
<keyword evidence="6" id="KW-1185">Reference proteome</keyword>
<dbReference type="SUPFAM" id="SSF53098">
    <property type="entry name" value="Ribonuclease H-like"/>
    <property type="match status" value="1"/>
</dbReference>
<dbReference type="Pfam" id="PF17921">
    <property type="entry name" value="Integrase_H2C2"/>
    <property type="match status" value="1"/>
</dbReference>
<dbReference type="InterPro" id="IPR043128">
    <property type="entry name" value="Rev_trsase/Diguanyl_cyclase"/>
</dbReference>
<sequence>MCIDYWKLNKVTIKNKYHIPGIDDLLDELQGASKFLKIDLRSGYHQLRVRESDIPKIAFKTRYGYYEFVVMSFGLTNAHVAFMDLMNRVFKQYLDLFIIVFIDDILIYSRNEEEHATHLKVVLGQMSVRSFSELQTKLTTPPVMTLPDGSDGYVIYCDASRVDLGCVLMQRDKVIAYASRQRKKELNLRQRRWLEFLKDYDMNVLYHPDKANLVVDSLNRRYMGSVAHVEKERKELAKDVHRLARLGIRLMSILDSGVTVQNGSKFSLVVEGATKMYRDLWEVFWWNGMKGDIADFVAKFPNCQQKGHGTQVNLSTTFHPQTDSQAERTIQTLEDMLRACVIDFKGEAALITLDSIHDTMEKVQLIKDRLKTAQSHQKSYAYIRRRDLEFQIDDWVFLKVSPIKGVMRFGKKGKLSPRYVGPYRILKRVDKVAYELELSTELPAIHPVFHILLLKKCVGDPTSIVQLESVVVKDSRDRQVQRLRNKEAVLVKVLWRSQSVKGATWEAEATMKGKYPNLFPSDSIPA</sequence>
<accession>A0AAF0TU14</accession>
<dbReference type="InterPro" id="IPR041577">
    <property type="entry name" value="RT_RNaseH_2"/>
</dbReference>
<dbReference type="Pfam" id="PF24626">
    <property type="entry name" value="SH3_Tf2-1"/>
    <property type="match status" value="1"/>
</dbReference>
<dbReference type="Gene3D" id="1.10.340.70">
    <property type="match status" value="1"/>
</dbReference>
<organism evidence="5 6">
    <name type="scientific">Solanum verrucosum</name>
    <dbReference type="NCBI Taxonomy" id="315347"/>
    <lineage>
        <taxon>Eukaryota</taxon>
        <taxon>Viridiplantae</taxon>
        <taxon>Streptophyta</taxon>
        <taxon>Embryophyta</taxon>
        <taxon>Tracheophyta</taxon>
        <taxon>Spermatophyta</taxon>
        <taxon>Magnoliopsida</taxon>
        <taxon>eudicotyledons</taxon>
        <taxon>Gunneridae</taxon>
        <taxon>Pentapetalae</taxon>
        <taxon>asterids</taxon>
        <taxon>lamiids</taxon>
        <taxon>Solanales</taxon>
        <taxon>Solanaceae</taxon>
        <taxon>Solanoideae</taxon>
        <taxon>Solaneae</taxon>
        <taxon>Solanum</taxon>
    </lineage>
</organism>
<reference evidence="5" key="1">
    <citation type="submission" date="2023-08" db="EMBL/GenBank/DDBJ databases">
        <title>A de novo genome assembly of Solanum verrucosum Schlechtendal, a Mexican diploid species geographically isolated from the other diploid A-genome species in potato relatives.</title>
        <authorList>
            <person name="Hosaka K."/>
        </authorList>
    </citation>
    <scope>NUCLEOTIDE SEQUENCE</scope>
    <source>
        <tissue evidence="5">Young leaves</tissue>
    </source>
</reference>
<evidence type="ECO:0000259" key="3">
    <source>
        <dbReference type="Pfam" id="PF17921"/>
    </source>
</evidence>
<dbReference type="InterPro" id="IPR056924">
    <property type="entry name" value="SH3_Tf2-1"/>
</dbReference>
<evidence type="ECO:0000313" key="5">
    <source>
        <dbReference type="EMBL" id="WMV25358.1"/>
    </source>
</evidence>
<dbReference type="PANTHER" id="PTHR24559">
    <property type="entry name" value="TRANSPOSON TY3-I GAG-POL POLYPROTEIN"/>
    <property type="match status" value="1"/>
</dbReference>
<dbReference type="Gene3D" id="3.30.70.270">
    <property type="match status" value="1"/>
</dbReference>
<evidence type="ECO:0000313" key="6">
    <source>
        <dbReference type="Proteomes" id="UP001234989"/>
    </source>
</evidence>
<dbReference type="InterPro" id="IPR043502">
    <property type="entry name" value="DNA/RNA_pol_sf"/>
</dbReference>
<dbReference type="Gene3D" id="3.10.10.10">
    <property type="entry name" value="HIV Type 1 Reverse Transcriptase, subunit A, domain 1"/>
    <property type="match status" value="1"/>
</dbReference>
<dbReference type="Proteomes" id="UP001234989">
    <property type="component" value="Chromosome 4"/>
</dbReference>
<dbReference type="InterPro" id="IPR041588">
    <property type="entry name" value="Integrase_H2C2"/>
</dbReference>
<dbReference type="InterPro" id="IPR053134">
    <property type="entry name" value="RNA-dir_DNA_polymerase"/>
</dbReference>
<dbReference type="CDD" id="cd01647">
    <property type="entry name" value="RT_LTR"/>
    <property type="match status" value="1"/>
</dbReference>
<dbReference type="InterPro" id="IPR012337">
    <property type="entry name" value="RNaseH-like_sf"/>
</dbReference>
<feature type="domain" description="Tf2-1-like SH3-like" evidence="4">
    <location>
        <begin position="394"/>
        <end position="458"/>
    </location>
</feature>
<dbReference type="AlphaFoldDB" id="A0AAF0TU14"/>
<protein>
    <submittedName>
        <fullName evidence="5">Uncharacterized protein</fullName>
    </submittedName>
</protein>
<dbReference type="Pfam" id="PF17919">
    <property type="entry name" value="RT_RNaseH_2"/>
    <property type="match status" value="1"/>
</dbReference>
<feature type="domain" description="Reverse transcriptase/retrotransposon-derived protein RNase H-like" evidence="2">
    <location>
        <begin position="129"/>
        <end position="186"/>
    </location>
</feature>
<evidence type="ECO:0000259" key="2">
    <source>
        <dbReference type="Pfam" id="PF17919"/>
    </source>
</evidence>
<dbReference type="InterPro" id="IPR000477">
    <property type="entry name" value="RT_dom"/>
</dbReference>
<evidence type="ECO:0000259" key="4">
    <source>
        <dbReference type="Pfam" id="PF24626"/>
    </source>
</evidence>
<gene>
    <name evidence="5" type="ORF">MTR67_018743</name>
</gene>
<dbReference type="Pfam" id="PF00078">
    <property type="entry name" value="RVT_1"/>
    <property type="match status" value="1"/>
</dbReference>
<evidence type="ECO:0000259" key="1">
    <source>
        <dbReference type="Pfam" id="PF00078"/>
    </source>
</evidence>